<dbReference type="GO" id="GO:0005524">
    <property type="term" value="F:ATP binding"/>
    <property type="evidence" value="ECO:0007669"/>
    <property type="project" value="UniProtKB-KW"/>
</dbReference>
<gene>
    <name evidence="2" type="ORF">RND15_53080</name>
</gene>
<keyword evidence="2" id="KW-0547">Nucleotide-binding</keyword>
<protein>
    <submittedName>
        <fullName evidence="2">ABC transporter ATP-binding protein</fullName>
    </submittedName>
</protein>
<reference evidence="2" key="1">
    <citation type="submission" date="2024-05" db="EMBL/GenBank/DDBJ databases">
        <title>30 novel species of actinomycetes from the DSMZ collection.</title>
        <authorList>
            <person name="Nouioui I."/>
        </authorList>
    </citation>
    <scope>NUCLEOTIDE SEQUENCE</scope>
    <source>
        <strain evidence="2">DSM 41529</strain>
    </source>
</reference>
<keyword evidence="3" id="KW-1185">Reference proteome</keyword>
<feature type="non-terminal residue" evidence="2">
    <location>
        <position position="79"/>
    </location>
</feature>
<dbReference type="Gene3D" id="3.40.50.300">
    <property type="entry name" value="P-loop containing nucleotide triphosphate hydrolases"/>
    <property type="match status" value="1"/>
</dbReference>
<accession>A0ABU2XZH5</accession>
<dbReference type="EMBL" id="JAVRFD010000971">
    <property type="protein sequence ID" value="MDT0551318.1"/>
    <property type="molecule type" value="Genomic_DNA"/>
</dbReference>
<dbReference type="InterPro" id="IPR027417">
    <property type="entry name" value="P-loop_NTPase"/>
</dbReference>
<sequence length="79" mass="7953">MRPGHRVRAQPAAGGVPLTATTTTTGPEPSASPGLSKPVGDPPLLEVRNLTVTYGGTVPAVRGVDLRVEAGQKLGIAGE</sequence>
<organism evidence="2 3">
    <name type="scientific">Streptomyces lonegramiae</name>
    <dbReference type="NCBI Taxonomy" id="3075524"/>
    <lineage>
        <taxon>Bacteria</taxon>
        <taxon>Bacillati</taxon>
        <taxon>Actinomycetota</taxon>
        <taxon>Actinomycetes</taxon>
        <taxon>Kitasatosporales</taxon>
        <taxon>Streptomycetaceae</taxon>
        <taxon>Streptomyces</taxon>
    </lineage>
</organism>
<proteinExistence type="predicted"/>
<feature type="compositionally biased region" description="Low complexity" evidence="1">
    <location>
        <begin position="11"/>
        <end position="34"/>
    </location>
</feature>
<keyword evidence="2" id="KW-0067">ATP-binding</keyword>
<feature type="region of interest" description="Disordered" evidence="1">
    <location>
        <begin position="1"/>
        <end position="42"/>
    </location>
</feature>
<evidence type="ECO:0000313" key="3">
    <source>
        <dbReference type="Proteomes" id="UP001180754"/>
    </source>
</evidence>
<dbReference type="SUPFAM" id="SSF52540">
    <property type="entry name" value="P-loop containing nucleoside triphosphate hydrolases"/>
    <property type="match status" value="1"/>
</dbReference>
<name>A0ABU2XZH5_9ACTN</name>
<evidence type="ECO:0000256" key="1">
    <source>
        <dbReference type="SAM" id="MobiDB-lite"/>
    </source>
</evidence>
<dbReference type="Proteomes" id="UP001180754">
    <property type="component" value="Unassembled WGS sequence"/>
</dbReference>
<evidence type="ECO:0000313" key="2">
    <source>
        <dbReference type="EMBL" id="MDT0551318.1"/>
    </source>
</evidence>
<comment type="caution">
    <text evidence="2">The sequence shown here is derived from an EMBL/GenBank/DDBJ whole genome shotgun (WGS) entry which is preliminary data.</text>
</comment>